<evidence type="ECO:0000259" key="4">
    <source>
        <dbReference type="Pfam" id="PF07992"/>
    </source>
</evidence>
<dbReference type="EMBL" id="JAAXOQ010000015">
    <property type="protein sequence ID" value="NKY19185.1"/>
    <property type="molecule type" value="Genomic_DNA"/>
</dbReference>
<dbReference type="PRINTS" id="PR00469">
    <property type="entry name" value="PNDRDTASEII"/>
</dbReference>
<proteinExistence type="predicted"/>
<evidence type="ECO:0000256" key="1">
    <source>
        <dbReference type="ARBA" id="ARBA00022630"/>
    </source>
</evidence>
<dbReference type="PANTHER" id="PTHR48105">
    <property type="entry name" value="THIOREDOXIN REDUCTASE 1-RELATED-RELATED"/>
    <property type="match status" value="1"/>
</dbReference>
<evidence type="ECO:0000313" key="6">
    <source>
        <dbReference type="Proteomes" id="UP000582646"/>
    </source>
</evidence>
<accession>A0A846X3S6</accession>
<dbReference type="RefSeq" id="WP_168546187.1">
    <property type="nucleotide sequence ID" value="NZ_BAAAKS010000008.1"/>
</dbReference>
<dbReference type="InterPro" id="IPR023753">
    <property type="entry name" value="FAD/NAD-binding_dom"/>
</dbReference>
<dbReference type="Pfam" id="PF07992">
    <property type="entry name" value="Pyr_redox_2"/>
    <property type="match status" value="1"/>
</dbReference>
<dbReference type="InterPro" id="IPR050097">
    <property type="entry name" value="Ferredoxin-NADP_redctase_2"/>
</dbReference>
<protein>
    <submittedName>
        <fullName evidence="5">FAD-dependent oxidoreductase</fullName>
    </submittedName>
</protein>
<dbReference type="SUPFAM" id="SSF51905">
    <property type="entry name" value="FAD/NAD(P)-binding domain"/>
    <property type="match status" value="1"/>
</dbReference>
<dbReference type="GO" id="GO:0004791">
    <property type="term" value="F:thioredoxin-disulfide reductase (NADPH) activity"/>
    <property type="evidence" value="ECO:0007669"/>
    <property type="project" value="UniProtKB-EC"/>
</dbReference>
<keyword evidence="6" id="KW-1185">Reference proteome</keyword>
<dbReference type="Gene3D" id="3.50.50.60">
    <property type="entry name" value="FAD/NAD(P)-binding domain"/>
    <property type="match status" value="2"/>
</dbReference>
<reference evidence="5 6" key="1">
    <citation type="submission" date="2020-04" db="EMBL/GenBank/DDBJ databases">
        <title>MicrobeNet Type strains.</title>
        <authorList>
            <person name="Nicholson A.C."/>
        </authorList>
    </citation>
    <scope>NUCLEOTIDE SEQUENCE [LARGE SCALE GENOMIC DNA]</scope>
    <source>
        <strain evidence="5 6">DSM 44113</strain>
    </source>
</reference>
<sequence length="566" mass="59907">MTEADSTHRATPPAIVVVDDGFGTPLAAEMDGRYGHDYDVRIIDRDALRGAVDRWTSADRIALAIIAARPDGDITEDLAAFDHLHAATPTTRRVLAVPMAALEISSSQAQQAVLQSSIDTFLTIPEGERDEEFHTAIVEYLSDWGWSVARPDVHAVTVVTDDIPATAPILDYLDRMGMPFGLYAPDAPEAARIRAELPPDAGLPIVVWRGRPALVAPTMQEVARGWWGSAGEVPELEIADVAIIGAGPAGLAASVYAASEGLKTVVIEAEAVGGQAGTSSMIRNYLGFPRGISGMRLTQRALAQAQRFGVVFHTGYTVTGLEQGDVHHHVLVDDRRLCARAIIVASGVSYRRLAVQSVEDRIGAGVYYGAATGVARELTDRNAVVVGGGNSAGQAAVHLSKFAREVSIVIRRSSLAATMSDYLIREIDTIPNITVIGGTEVVGAHGAPHLEQLDLRDNATGTVRTVDAAGLFLLLGADPNTSWAPSSVVRDDHGFLLTGRDVPPEAWGSPVPPAALETSIRGVFATGDIRANSMKRVASATGEGASVVPLVHAWLEELDERTAGST</sequence>
<feature type="domain" description="FAD/NAD(P)-binding" evidence="4">
    <location>
        <begin position="240"/>
        <end position="544"/>
    </location>
</feature>
<name>A0A846X3S6_9ACTN</name>
<evidence type="ECO:0000313" key="5">
    <source>
        <dbReference type="EMBL" id="NKY19185.1"/>
    </source>
</evidence>
<dbReference type="Proteomes" id="UP000582646">
    <property type="component" value="Unassembled WGS sequence"/>
</dbReference>
<comment type="catalytic activity">
    <reaction evidence="3">
        <text>[thioredoxin]-dithiol + NADP(+) = [thioredoxin]-disulfide + NADPH + H(+)</text>
        <dbReference type="Rhea" id="RHEA:20345"/>
        <dbReference type="Rhea" id="RHEA-COMP:10698"/>
        <dbReference type="Rhea" id="RHEA-COMP:10700"/>
        <dbReference type="ChEBI" id="CHEBI:15378"/>
        <dbReference type="ChEBI" id="CHEBI:29950"/>
        <dbReference type="ChEBI" id="CHEBI:50058"/>
        <dbReference type="ChEBI" id="CHEBI:57783"/>
        <dbReference type="ChEBI" id="CHEBI:58349"/>
        <dbReference type="EC" id="1.8.1.9"/>
    </reaction>
</comment>
<keyword evidence="1" id="KW-0285">Flavoprotein</keyword>
<organism evidence="5 6">
    <name type="scientific">Tsukamurella spumae</name>
    <dbReference type="NCBI Taxonomy" id="44753"/>
    <lineage>
        <taxon>Bacteria</taxon>
        <taxon>Bacillati</taxon>
        <taxon>Actinomycetota</taxon>
        <taxon>Actinomycetes</taxon>
        <taxon>Mycobacteriales</taxon>
        <taxon>Tsukamurellaceae</taxon>
        <taxon>Tsukamurella</taxon>
    </lineage>
</organism>
<comment type="caution">
    <text evidence="5">The sequence shown here is derived from an EMBL/GenBank/DDBJ whole genome shotgun (WGS) entry which is preliminary data.</text>
</comment>
<dbReference type="InterPro" id="IPR036188">
    <property type="entry name" value="FAD/NAD-bd_sf"/>
</dbReference>
<evidence type="ECO:0000256" key="2">
    <source>
        <dbReference type="ARBA" id="ARBA00023002"/>
    </source>
</evidence>
<gene>
    <name evidence="5" type="ORF">HF999_12485</name>
</gene>
<dbReference type="PRINTS" id="PR00368">
    <property type="entry name" value="FADPNR"/>
</dbReference>
<evidence type="ECO:0000256" key="3">
    <source>
        <dbReference type="ARBA" id="ARBA00048132"/>
    </source>
</evidence>
<keyword evidence="2" id="KW-0560">Oxidoreductase</keyword>
<dbReference type="AlphaFoldDB" id="A0A846X3S6"/>